<protein>
    <submittedName>
        <fullName evidence="2">Phosphodiester glycosidase family protein</fullName>
    </submittedName>
</protein>
<dbReference type="GO" id="GO:0016798">
    <property type="term" value="F:hydrolase activity, acting on glycosyl bonds"/>
    <property type="evidence" value="ECO:0007669"/>
    <property type="project" value="UniProtKB-KW"/>
</dbReference>
<evidence type="ECO:0000313" key="3">
    <source>
        <dbReference type="Proteomes" id="UP000612233"/>
    </source>
</evidence>
<name>A0A927BE52_9BACT</name>
<proteinExistence type="predicted"/>
<accession>A0A927BE52</accession>
<dbReference type="AlphaFoldDB" id="A0A927BE52"/>
<keyword evidence="3" id="KW-1185">Reference proteome</keyword>
<feature type="domain" description="Phosphodiester glycosidase" evidence="1">
    <location>
        <begin position="59"/>
        <end position="206"/>
    </location>
</feature>
<keyword evidence="2" id="KW-0326">Glycosidase</keyword>
<comment type="caution">
    <text evidence="2">The sequence shown here is derived from an EMBL/GenBank/DDBJ whole genome shotgun (WGS) entry which is preliminary data.</text>
</comment>
<sequence length="236" mass="25828">MVATLATGAGPQPKPSLFVSYRVDLRRTTCQLYWKDDKNRRFQSLRGLKSWLDARGQKLLFAMNAGMFDAAYAPQGLFIQDGRTIKPLDTATGHGNFYLKPNGVFYLTTKGSARICKTEDFLSTGAVTYATQSGPLLVIDGDIHPAFQPGSANVQIRNGVGILPDQRLLLAMSKAPINFYDFANYFRRAGCRQALYLDGFVSRTYAPSQNWTQLDGDVGVMLGVTVPALPPGPAGH</sequence>
<dbReference type="Proteomes" id="UP000612233">
    <property type="component" value="Unassembled WGS sequence"/>
</dbReference>
<evidence type="ECO:0000259" key="1">
    <source>
        <dbReference type="Pfam" id="PF09992"/>
    </source>
</evidence>
<dbReference type="EMBL" id="JACXAD010000012">
    <property type="protein sequence ID" value="MBD2768615.1"/>
    <property type="molecule type" value="Genomic_DNA"/>
</dbReference>
<organism evidence="2 3">
    <name type="scientific">Hymenobacter montanus</name>
    <dbReference type="NCBI Taxonomy" id="2771359"/>
    <lineage>
        <taxon>Bacteria</taxon>
        <taxon>Pseudomonadati</taxon>
        <taxon>Bacteroidota</taxon>
        <taxon>Cytophagia</taxon>
        <taxon>Cytophagales</taxon>
        <taxon>Hymenobacteraceae</taxon>
        <taxon>Hymenobacter</taxon>
    </lineage>
</organism>
<dbReference type="Pfam" id="PF09992">
    <property type="entry name" value="NAGPA"/>
    <property type="match status" value="1"/>
</dbReference>
<evidence type="ECO:0000313" key="2">
    <source>
        <dbReference type="EMBL" id="MBD2768615.1"/>
    </source>
</evidence>
<dbReference type="InterPro" id="IPR018711">
    <property type="entry name" value="NAGPA"/>
</dbReference>
<keyword evidence="2" id="KW-0378">Hydrolase</keyword>
<reference evidence="2" key="1">
    <citation type="submission" date="2020-09" db="EMBL/GenBank/DDBJ databases">
        <authorList>
            <person name="Kim M.K."/>
        </authorList>
    </citation>
    <scope>NUCLEOTIDE SEQUENCE</scope>
    <source>
        <strain evidence="2">BT664</strain>
    </source>
</reference>
<gene>
    <name evidence="2" type="ORF">IC235_12025</name>
</gene>